<dbReference type="FunFam" id="1.20.81.30:FF:000001">
    <property type="entry name" value="Type II secretion system protein F"/>
    <property type="match status" value="1"/>
</dbReference>
<evidence type="ECO:0000256" key="8">
    <source>
        <dbReference type="ARBA" id="ARBA00023136"/>
    </source>
</evidence>
<dbReference type="GO" id="GO:0015628">
    <property type="term" value="P:protein secretion by the type II secretion system"/>
    <property type="evidence" value="ECO:0007669"/>
    <property type="project" value="TreeGrafter"/>
</dbReference>
<evidence type="ECO:0000256" key="7">
    <source>
        <dbReference type="ARBA" id="ARBA00022989"/>
    </source>
</evidence>
<organism evidence="12 13">
    <name type="scientific">Candidatus Azambacteria bacterium RIFCSPLOWO2_02_FULL_44_14</name>
    <dbReference type="NCBI Taxonomy" id="1797306"/>
    <lineage>
        <taxon>Bacteria</taxon>
        <taxon>Candidatus Azamiibacteriota</taxon>
    </lineage>
</organism>
<evidence type="ECO:0000313" key="13">
    <source>
        <dbReference type="Proteomes" id="UP000177197"/>
    </source>
</evidence>
<keyword evidence="5" id="KW-0997">Cell inner membrane</keyword>
<feature type="transmembrane region" description="Helical" evidence="10">
    <location>
        <begin position="344"/>
        <end position="365"/>
    </location>
</feature>
<evidence type="ECO:0000256" key="3">
    <source>
        <dbReference type="ARBA" id="ARBA00022448"/>
    </source>
</evidence>
<dbReference type="InterPro" id="IPR042094">
    <property type="entry name" value="T2SS_GspF_sf"/>
</dbReference>
<comment type="caution">
    <text evidence="12">The sequence shown here is derived from an EMBL/GenBank/DDBJ whole genome shotgun (WGS) entry which is preliminary data.</text>
</comment>
<evidence type="ECO:0000256" key="6">
    <source>
        <dbReference type="ARBA" id="ARBA00022692"/>
    </source>
</evidence>
<dbReference type="Proteomes" id="UP000177197">
    <property type="component" value="Unassembled WGS sequence"/>
</dbReference>
<reference evidence="12 13" key="1">
    <citation type="journal article" date="2016" name="Nat. Commun.">
        <title>Thousands of microbial genomes shed light on interconnected biogeochemical processes in an aquifer system.</title>
        <authorList>
            <person name="Anantharaman K."/>
            <person name="Brown C.T."/>
            <person name="Hug L.A."/>
            <person name="Sharon I."/>
            <person name="Castelle C.J."/>
            <person name="Probst A.J."/>
            <person name="Thomas B.C."/>
            <person name="Singh A."/>
            <person name="Wilkins M.J."/>
            <person name="Karaoz U."/>
            <person name="Brodie E.L."/>
            <person name="Williams K.H."/>
            <person name="Hubbard S.S."/>
            <person name="Banfield J.F."/>
        </authorList>
    </citation>
    <scope>NUCLEOTIDE SEQUENCE [LARGE SCALE GENOMIC DNA]</scope>
</reference>
<proteinExistence type="inferred from homology"/>
<dbReference type="GO" id="GO:0005886">
    <property type="term" value="C:plasma membrane"/>
    <property type="evidence" value="ECO:0007669"/>
    <property type="project" value="UniProtKB-SubCell"/>
</dbReference>
<evidence type="ECO:0000259" key="11">
    <source>
        <dbReference type="Pfam" id="PF00482"/>
    </source>
</evidence>
<name>A0A1F5CCW1_9BACT</name>
<evidence type="ECO:0000256" key="4">
    <source>
        <dbReference type="ARBA" id="ARBA00022475"/>
    </source>
</evidence>
<dbReference type="InterPro" id="IPR001992">
    <property type="entry name" value="T2SS_GspF/T4SS_PilC_CS"/>
</dbReference>
<keyword evidence="6 9" id="KW-0812">Transmembrane</keyword>
<dbReference type="EMBL" id="MEYV01000003">
    <property type="protein sequence ID" value="OGD40678.1"/>
    <property type="molecule type" value="Genomic_DNA"/>
</dbReference>
<dbReference type="PANTHER" id="PTHR30012">
    <property type="entry name" value="GENERAL SECRETION PATHWAY PROTEIN"/>
    <property type="match status" value="1"/>
</dbReference>
<protein>
    <recommendedName>
        <fullName evidence="11">Type II secretion system protein GspF domain-containing protein</fullName>
    </recommendedName>
</protein>
<evidence type="ECO:0000256" key="9">
    <source>
        <dbReference type="RuleBase" id="RU003923"/>
    </source>
</evidence>
<evidence type="ECO:0000256" key="5">
    <source>
        <dbReference type="ARBA" id="ARBA00022519"/>
    </source>
</evidence>
<evidence type="ECO:0000256" key="10">
    <source>
        <dbReference type="SAM" id="Phobius"/>
    </source>
</evidence>
<keyword evidence="7 10" id="KW-1133">Transmembrane helix</keyword>
<gene>
    <name evidence="12" type="ORF">A3I30_00595</name>
</gene>
<keyword evidence="3 9" id="KW-0813">Transport</keyword>
<comment type="similarity">
    <text evidence="2 9">Belongs to the GSP F family.</text>
</comment>
<dbReference type="PROSITE" id="PS00874">
    <property type="entry name" value="T2SP_F"/>
    <property type="match status" value="1"/>
</dbReference>
<evidence type="ECO:0000256" key="2">
    <source>
        <dbReference type="ARBA" id="ARBA00005745"/>
    </source>
</evidence>
<feature type="transmembrane region" description="Helical" evidence="10">
    <location>
        <begin position="188"/>
        <end position="209"/>
    </location>
</feature>
<accession>A0A1F5CCW1</accession>
<evidence type="ECO:0000256" key="1">
    <source>
        <dbReference type="ARBA" id="ARBA00004429"/>
    </source>
</evidence>
<dbReference type="InterPro" id="IPR018076">
    <property type="entry name" value="T2SS_GspF_dom"/>
</dbReference>
<keyword evidence="8 10" id="KW-0472">Membrane</keyword>
<comment type="subcellular location">
    <subcellularLocation>
        <location evidence="1">Cell inner membrane</location>
        <topology evidence="1">Multi-pass membrane protein</topology>
    </subcellularLocation>
    <subcellularLocation>
        <location evidence="9">Cell membrane</location>
        <topology evidence="9">Multi-pass membrane protein</topology>
    </subcellularLocation>
</comment>
<feature type="domain" description="Type II secretion system protein GspF" evidence="11">
    <location>
        <begin position="37"/>
        <end position="160"/>
    </location>
</feature>
<dbReference type="InterPro" id="IPR003004">
    <property type="entry name" value="GspF/PilC"/>
</dbReference>
<feature type="domain" description="Type II secretion system protein GspF" evidence="11">
    <location>
        <begin position="243"/>
        <end position="363"/>
    </location>
</feature>
<sequence length="373" mass="42208">MNNGEKVESATRLNRKSSFWDRLPIFGGLSADEKIIFARHLSIMSNSGMDLLTSLEMLREQTTSKRFGRILKNVIAGISEGQFLSISLEQYRDIFGDLFINIVRVGEASGTFSENLLYLAEELKKKKELRRKIRSALIYPIIILITTFGITGVLTFIVFPKILPIFRSLNVPLPLLTRSMIAASEFLLNYYLLVALGAIILIFGLWFLLRIKIVRFYFNYFLLKIPFLANMIKSANVVNLSMTLGTLLRGGIKIVEALKITADTLVNPIYREELNRIADRVSNGESMSVNLINKARYFPPIFIQMIRVGENTGNLDKSLIYLAEFYESDLDEKTKTLSSILEPLLLLIMGVIVAFVALSIITPIYQVTQTLGR</sequence>
<evidence type="ECO:0000313" key="12">
    <source>
        <dbReference type="EMBL" id="OGD40678.1"/>
    </source>
</evidence>
<keyword evidence="4" id="KW-1003">Cell membrane</keyword>
<dbReference type="Gene3D" id="1.20.81.30">
    <property type="entry name" value="Type II secretion system (T2SS), domain F"/>
    <property type="match status" value="2"/>
</dbReference>
<feature type="transmembrane region" description="Helical" evidence="10">
    <location>
        <begin position="136"/>
        <end position="159"/>
    </location>
</feature>
<dbReference type="PRINTS" id="PR00812">
    <property type="entry name" value="BCTERIALGSPF"/>
</dbReference>
<dbReference type="AlphaFoldDB" id="A0A1F5CCW1"/>
<dbReference type="PANTHER" id="PTHR30012:SF0">
    <property type="entry name" value="TYPE II SECRETION SYSTEM PROTEIN F-RELATED"/>
    <property type="match status" value="1"/>
</dbReference>
<dbReference type="Pfam" id="PF00482">
    <property type="entry name" value="T2SSF"/>
    <property type="match status" value="2"/>
</dbReference>